<dbReference type="HOGENOM" id="CLU_2331837_0_0_5"/>
<keyword evidence="1" id="KW-0472">Membrane</keyword>
<feature type="transmembrane region" description="Helical" evidence="1">
    <location>
        <begin position="85"/>
        <end position="106"/>
    </location>
</feature>
<protein>
    <submittedName>
        <fullName evidence="2">Uncharacterized protein</fullName>
    </submittedName>
</protein>
<dbReference type="AlphaFoldDB" id="Q131Y0"/>
<keyword evidence="1" id="KW-1133">Transmembrane helix</keyword>
<dbReference type="Proteomes" id="UP000001818">
    <property type="component" value="Chromosome"/>
</dbReference>
<feature type="transmembrane region" description="Helical" evidence="1">
    <location>
        <begin position="26"/>
        <end position="44"/>
    </location>
</feature>
<dbReference type="EMBL" id="CP000283">
    <property type="protein sequence ID" value="ABE41109.1"/>
    <property type="molecule type" value="Genomic_DNA"/>
</dbReference>
<gene>
    <name evidence="2" type="ordered locus">RPD_3888</name>
</gene>
<reference evidence="2 3" key="1">
    <citation type="submission" date="2006-03" db="EMBL/GenBank/DDBJ databases">
        <title>Complete sequence of Rhodopseudomonas palustris BisB5.</title>
        <authorList>
            <consortium name="US DOE Joint Genome Institute"/>
            <person name="Copeland A."/>
            <person name="Lucas S."/>
            <person name="Lapidus A."/>
            <person name="Barry K."/>
            <person name="Detter J.C."/>
            <person name="Glavina del Rio T."/>
            <person name="Hammon N."/>
            <person name="Israni S."/>
            <person name="Dalin E."/>
            <person name="Tice H."/>
            <person name="Pitluck S."/>
            <person name="Chain P."/>
            <person name="Malfatti S."/>
            <person name="Shin M."/>
            <person name="Vergez L."/>
            <person name="Schmutz J."/>
            <person name="Larimer F."/>
            <person name="Land M."/>
            <person name="Hauser L."/>
            <person name="Pelletier D.A."/>
            <person name="Kyrpides N."/>
            <person name="Lykidis A."/>
            <person name="Oda Y."/>
            <person name="Harwood C.S."/>
            <person name="Richardson P."/>
        </authorList>
    </citation>
    <scope>NUCLEOTIDE SEQUENCE [LARGE SCALE GENOMIC DNA]</scope>
    <source>
        <strain evidence="2 3">BisB5</strain>
    </source>
</reference>
<evidence type="ECO:0000256" key="1">
    <source>
        <dbReference type="SAM" id="Phobius"/>
    </source>
</evidence>
<evidence type="ECO:0000313" key="2">
    <source>
        <dbReference type="EMBL" id="ABE41109.1"/>
    </source>
</evidence>
<accession>Q131Y0</accession>
<organism evidence="2 3">
    <name type="scientific">Rhodopseudomonas palustris (strain BisB5)</name>
    <dbReference type="NCBI Taxonomy" id="316057"/>
    <lineage>
        <taxon>Bacteria</taxon>
        <taxon>Pseudomonadati</taxon>
        <taxon>Pseudomonadota</taxon>
        <taxon>Alphaproteobacteria</taxon>
        <taxon>Hyphomicrobiales</taxon>
        <taxon>Nitrobacteraceae</taxon>
        <taxon>Rhodopseudomonas</taxon>
    </lineage>
</organism>
<feature type="transmembrane region" description="Helical" evidence="1">
    <location>
        <begin position="56"/>
        <end position="73"/>
    </location>
</feature>
<name>Q131Y0_RHOPS</name>
<dbReference type="KEGG" id="rpd:RPD_3888"/>
<proteinExistence type="predicted"/>
<sequence>MVSWRSDPRLGGGLTAPRGAADTSRMFVWLLIAIVLVGGAAAIVNDAAYDGGLFDSATVVSVAALSALALYLGHGFLRGAKSGEWLHHALICAAIVLTVALAYRLLPLAAALRF</sequence>
<keyword evidence="1" id="KW-0812">Transmembrane</keyword>
<evidence type="ECO:0000313" key="3">
    <source>
        <dbReference type="Proteomes" id="UP000001818"/>
    </source>
</evidence>